<dbReference type="Proteomes" id="UP000194800">
    <property type="component" value="Unassembled WGS sequence"/>
</dbReference>
<name>A0A242NKW9_9GAMM</name>
<reference evidence="4 5" key="1">
    <citation type="submission" date="2017-03" db="EMBL/GenBank/DDBJ databases">
        <title>Comparative genomics of honeybee gut symbionts reveal geographically distinct and subgroup specific antibiotic resistance.</title>
        <authorList>
            <person name="Ludvigsen J."/>
            <person name="Porcellato D."/>
            <person name="Labee-Lund T.M."/>
            <person name="Amdam G.V."/>
            <person name="Rudi K."/>
        </authorList>
    </citation>
    <scope>NUCLEOTIDE SEQUENCE [LARGE SCALE GENOMIC DNA]</scope>
    <source>
        <strain evidence="2 5">A-7-12</strain>
        <strain evidence="3 4">A-9-12</strain>
    </source>
</reference>
<evidence type="ECO:0000313" key="4">
    <source>
        <dbReference type="Proteomes" id="UP000194800"/>
    </source>
</evidence>
<dbReference type="RefSeq" id="WP_086271406.1">
    <property type="nucleotide sequence ID" value="NZ_MZNE01000068.1"/>
</dbReference>
<organism evidence="2 5">
    <name type="scientific">Gilliamella apicola</name>
    <dbReference type="NCBI Taxonomy" id="1196095"/>
    <lineage>
        <taxon>Bacteria</taxon>
        <taxon>Pseudomonadati</taxon>
        <taxon>Pseudomonadota</taxon>
        <taxon>Gammaproteobacteria</taxon>
        <taxon>Orbales</taxon>
        <taxon>Orbaceae</taxon>
        <taxon>Gilliamella</taxon>
    </lineage>
</organism>
<protein>
    <submittedName>
        <fullName evidence="2">Uncharacterized protein</fullName>
    </submittedName>
</protein>
<keyword evidence="1" id="KW-1133">Transmembrane helix</keyword>
<dbReference type="AlphaFoldDB" id="A0A242NKW9"/>
<sequence length="328" mass="38925">MDEIIFMGSQLMKIIDRCRVVIHVEPKTIRYKISQSNGLLKFSPFGDLIEYDYQNFNDIDIFVSQLQAKLPKYTKYEINLSDNYIQLTKLTMPDVKLQPNEITLYIEASIYKLFELSAKHVFFDFIFLTDKQKQKQVIVAICERDYVNGWIELLKKNECLINFIGYIYDNKKFNFLPWRKNQYKKQKFYLSIVIVCWIGGMSCLYCYIWRQAQTKLTHFIMDVSQQELIEQKLKEQLSTYLPNPSSSQKQIQQSLILISEQLPTNIWLTSFTYEPNKITIKGHSFNYIELTNFNLNLLQHKNVSKSQIKTISNNKHSLFFEVDINLNE</sequence>
<evidence type="ECO:0000313" key="2">
    <source>
        <dbReference type="EMBL" id="OTQ01135.1"/>
    </source>
</evidence>
<gene>
    <name evidence="3" type="ORF">B6C91_04465</name>
    <name evidence="2" type="ORF">B6D08_01705</name>
</gene>
<dbReference type="Pfam" id="PF05137">
    <property type="entry name" value="PilN"/>
    <property type="match status" value="1"/>
</dbReference>
<dbReference type="Proteomes" id="UP000194977">
    <property type="component" value="Unassembled WGS sequence"/>
</dbReference>
<evidence type="ECO:0000313" key="3">
    <source>
        <dbReference type="EMBL" id="OTQ10843.1"/>
    </source>
</evidence>
<dbReference type="EMBL" id="NARP01000004">
    <property type="protein sequence ID" value="OTQ01135.1"/>
    <property type="molecule type" value="Genomic_DNA"/>
</dbReference>
<keyword evidence="1" id="KW-0472">Membrane</keyword>
<dbReference type="OrthoDB" id="7056106at2"/>
<evidence type="ECO:0000313" key="5">
    <source>
        <dbReference type="Proteomes" id="UP000194977"/>
    </source>
</evidence>
<keyword evidence="4" id="KW-1185">Reference proteome</keyword>
<keyword evidence="1" id="KW-0812">Transmembrane</keyword>
<evidence type="ECO:0000256" key="1">
    <source>
        <dbReference type="SAM" id="Phobius"/>
    </source>
</evidence>
<accession>A0A242NKW9</accession>
<dbReference type="EMBL" id="NART01000012">
    <property type="protein sequence ID" value="OTQ10843.1"/>
    <property type="molecule type" value="Genomic_DNA"/>
</dbReference>
<dbReference type="InterPro" id="IPR007813">
    <property type="entry name" value="PilN"/>
</dbReference>
<feature type="transmembrane region" description="Helical" evidence="1">
    <location>
        <begin position="188"/>
        <end position="210"/>
    </location>
</feature>
<comment type="caution">
    <text evidence="2">The sequence shown here is derived from an EMBL/GenBank/DDBJ whole genome shotgun (WGS) entry which is preliminary data.</text>
</comment>
<proteinExistence type="predicted"/>